<reference evidence="2 3" key="1">
    <citation type="submission" date="2017-12" db="EMBL/GenBank/DDBJ databases">
        <title>Phylogenetic diversity of female urinary microbiome.</title>
        <authorList>
            <person name="Thomas-White K."/>
            <person name="Wolfe A.J."/>
        </authorList>
    </citation>
    <scope>NUCLEOTIDE SEQUENCE [LARGE SCALE GENOMIC DNA]</scope>
    <source>
        <strain evidence="2 3">UMB0038</strain>
    </source>
</reference>
<feature type="region of interest" description="Disordered" evidence="1">
    <location>
        <begin position="1"/>
        <end position="21"/>
    </location>
</feature>
<organism evidence="2 3">
    <name type="scientific">Micrococcus luteus</name>
    <name type="common">Micrococcus lysodeikticus</name>
    <dbReference type="NCBI Taxonomy" id="1270"/>
    <lineage>
        <taxon>Bacteria</taxon>
        <taxon>Bacillati</taxon>
        <taxon>Actinomycetota</taxon>
        <taxon>Actinomycetes</taxon>
        <taxon>Micrococcales</taxon>
        <taxon>Micrococcaceae</taxon>
        <taxon>Micrococcus</taxon>
    </lineage>
</organism>
<dbReference type="AlphaFoldDB" id="A0AAX0VLM3"/>
<dbReference type="EMBL" id="PKJT01000002">
    <property type="protein sequence ID" value="PKZ82910.1"/>
    <property type="molecule type" value="Genomic_DNA"/>
</dbReference>
<comment type="caution">
    <text evidence="2">The sequence shown here is derived from an EMBL/GenBank/DDBJ whole genome shotgun (WGS) entry which is preliminary data.</text>
</comment>
<dbReference type="Proteomes" id="UP000234847">
    <property type="component" value="Unassembled WGS sequence"/>
</dbReference>
<evidence type="ECO:0000256" key="1">
    <source>
        <dbReference type="SAM" id="MobiDB-lite"/>
    </source>
</evidence>
<protein>
    <submittedName>
        <fullName evidence="2">Tat (Twin-arginine translocation) pathway signal sequence</fullName>
    </submittedName>
</protein>
<accession>A0AAX0VLM3</accession>
<proteinExistence type="predicted"/>
<name>A0AAX0VLM3_MICLU</name>
<evidence type="ECO:0000313" key="2">
    <source>
        <dbReference type="EMBL" id="PKZ82910.1"/>
    </source>
</evidence>
<sequence>MAAAPCLGRQQPQEENMQRRRAVRAAGLGVVGALALAGCGSEPQSVGEAWHQARTQVDEAETVRLETAYTTGRQGPQSVRWDIAGRLDGGDAESKGVMQVGRDSHITMESRQVGEDVFVRVEVDGSDVPDDVQLMYADPQWRRVSAGEGQEPPLKSLLDQVGFPAADALDGAEVRAEEVDWDGGTAYRYAVPEEVADAAMAEGDATRVHSFTVDDDGELVALTVDDGRATQQYALSDWNQIEPAEAPEEVAE</sequence>
<evidence type="ECO:0000313" key="3">
    <source>
        <dbReference type="Proteomes" id="UP000234847"/>
    </source>
</evidence>
<dbReference type="Gene3D" id="2.50.20.20">
    <property type="match status" value="1"/>
</dbReference>
<gene>
    <name evidence="2" type="ORF">CYJ95_03170</name>
</gene>